<dbReference type="PANTHER" id="PTHR43162:SF1">
    <property type="entry name" value="PRESTALK A DIFFERENTIATION PROTEIN A"/>
    <property type="match status" value="1"/>
</dbReference>
<dbReference type="InterPro" id="IPR016040">
    <property type="entry name" value="NAD(P)-bd_dom"/>
</dbReference>
<comment type="caution">
    <text evidence="2">The sequence shown here is derived from an EMBL/GenBank/DDBJ whole genome shotgun (WGS) entry which is preliminary data.</text>
</comment>
<keyword evidence="3" id="KW-1185">Reference proteome</keyword>
<dbReference type="InterPro" id="IPR036291">
    <property type="entry name" value="NAD(P)-bd_dom_sf"/>
</dbReference>
<dbReference type="Proteomes" id="UP000237846">
    <property type="component" value="Unassembled WGS sequence"/>
</dbReference>
<feature type="domain" description="NAD(P)-binding" evidence="1">
    <location>
        <begin position="8"/>
        <end position="173"/>
    </location>
</feature>
<accession>A0A2T0PYJ2</accession>
<dbReference type="Pfam" id="PF13460">
    <property type="entry name" value="NAD_binding_10"/>
    <property type="match status" value="1"/>
</dbReference>
<dbReference type="SUPFAM" id="SSF51735">
    <property type="entry name" value="NAD(P)-binding Rossmann-fold domains"/>
    <property type="match status" value="1"/>
</dbReference>
<name>A0A2T0PYJ2_9ACTN</name>
<protein>
    <submittedName>
        <fullName evidence="2">Uncharacterized protein YbjT (DUF2867 family)</fullName>
    </submittedName>
</protein>
<organism evidence="2 3">
    <name type="scientific">Allonocardiopsis opalescens</name>
    <dbReference type="NCBI Taxonomy" id="1144618"/>
    <lineage>
        <taxon>Bacteria</taxon>
        <taxon>Bacillati</taxon>
        <taxon>Actinomycetota</taxon>
        <taxon>Actinomycetes</taxon>
        <taxon>Streptosporangiales</taxon>
        <taxon>Allonocardiopsis</taxon>
    </lineage>
</organism>
<dbReference type="InterPro" id="IPR051604">
    <property type="entry name" value="Ergot_Alk_Oxidoreductase"/>
</dbReference>
<sequence>MAEVLVIGATGTTGSRVAAFLRGRGVPLRAASRTEGLAGHVRFDWADPKTHAPALSGVSAVYLVAPIGVAEPAPLVATFLAAAADQGVRRVVLLGSSAVPEGPTGMGALYRLVRTGMPEWTVLRPSWFAQNFTGGALALRARGGELLSATGEGRVAFIDAADIAAVAARALIDEPPHDTEHILTGPKPLSYAEVAEIVARHTGRPLRHRTVGADELARHFTAHGLPPDFAATLAELDTRIAAGSEDRVTDTVERLTGRPARTFREVYPAVS</sequence>
<dbReference type="AlphaFoldDB" id="A0A2T0PYJ2"/>
<evidence type="ECO:0000313" key="3">
    <source>
        <dbReference type="Proteomes" id="UP000237846"/>
    </source>
</evidence>
<evidence type="ECO:0000259" key="1">
    <source>
        <dbReference type="Pfam" id="PF13460"/>
    </source>
</evidence>
<reference evidence="2 3" key="1">
    <citation type="submission" date="2018-03" db="EMBL/GenBank/DDBJ databases">
        <title>Genomic Encyclopedia of Archaeal and Bacterial Type Strains, Phase II (KMG-II): from individual species to whole genera.</title>
        <authorList>
            <person name="Goeker M."/>
        </authorList>
    </citation>
    <scope>NUCLEOTIDE SEQUENCE [LARGE SCALE GENOMIC DNA]</scope>
    <source>
        <strain evidence="2 3">DSM 45601</strain>
    </source>
</reference>
<dbReference type="Gene3D" id="3.40.50.720">
    <property type="entry name" value="NAD(P)-binding Rossmann-like Domain"/>
    <property type="match status" value="1"/>
</dbReference>
<dbReference type="OrthoDB" id="4457504at2"/>
<evidence type="ECO:0000313" key="2">
    <source>
        <dbReference type="EMBL" id="PRX96603.1"/>
    </source>
</evidence>
<proteinExistence type="predicted"/>
<dbReference type="Gene3D" id="3.90.25.10">
    <property type="entry name" value="UDP-galactose 4-epimerase, domain 1"/>
    <property type="match status" value="1"/>
</dbReference>
<dbReference type="EMBL" id="PVZC01000007">
    <property type="protein sequence ID" value="PRX96603.1"/>
    <property type="molecule type" value="Genomic_DNA"/>
</dbReference>
<dbReference type="PANTHER" id="PTHR43162">
    <property type="match status" value="1"/>
</dbReference>
<gene>
    <name evidence="2" type="ORF">CLV72_107126</name>
</gene>
<dbReference type="RefSeq" id="WP_106249924.1">
    <property type="nucleotide sequence ID" value="NZ_PVZC01000007.1"/>
</dbReference>